<dbReference type="EMBL" id="JASCSA010000010">
    <property type="protein sequence ID" value="MDI5885273.1"/>
    <property type="molecule type" value="Genomic_DNA"/>
</dbReference>
<reference evidence="4" key="4">
    <citation type="submission" date="2024-05" db="EMBL/GenBank/DDBJ databases">
        <title>Genome-based characterization of strain KMM 296 and proposal for reclassification of Cobetia litoralis and Cobetia pacifica, and emended description of the species Cobetia amphilecti and Cobetia marina.</title>
        <authorList>
            <person name="Balabanova L."/>
            <person name="Nedashkovskaya O."/>
        </authorList>
    </citation>
    <scope>NUCLEOTIDE SEQUENCE</scope>
    <source>
        <strain evidence="4">NRIC 0815</strain>
    </source>
</reference>
<comment type="similarity">
    <text evidence="1">Belongs to the UPF0423 family.</text>
</comment>
<dbReference type="AlphaFoldDB" id="A0AAP4X2A6"/>
<feature type="signal peptide" evidence="3">
    <location>
        <begin position="1"/>
        <end position="35"/>
    </location>
</feature>
<dbReference type="InterPro" id="IPR038482">
    <property type="entry name" value="Tp34-type_sf"/>
</dbReference>
<dbReference type="RefSeq" id="WP_054555234.1">
    <property type="nucleotide sequence ID" value="NZ_CP136695.1"/>
</dbReference>
<evidence type="ECO:0000313" key="7">
    <source>
        <dbReference type="Proteomes" id="UP001229025"/>
    </source>
</evidence>
<gene>
    <name evidence="5" type="ORF">Q4535_12825</name>
    <name evidence="4" type="ORF">QLT01_13010</name>
</gene>
<comment type="caution">
    <text evidence="5">The sequence shown here is derived from an EMBL/GenBank/DDBJ whole genome shotgun (WGS) entry which is preliminary data.</text>
</comment>
<name>A0AAP4X2A6_9GAMM</name>
<sequence length="186" mass="20074">MPQRHSLTTALPRALKPCLLALSLAATFVAGQASALEYPIGTPVKEGGMEIAAVYLQPVVMAPAGKLPANQADIHLEADIHALMENDNGFAPGDWIPYLGIHYTLTRQGGEAPIEGELVPMIANDGTHYGKNVKLDGPGKYHLTFEIQHPDMPRHIDKETGVAEWPQTITTDYDFVYAGVGKKGGY</sequence>
<protein>
    <submittedName>
        <fullName evidence="5">Iron transporter</fullName>
    </submittedName>
</protein>
<proteinExistence type="inferred from homology"/>
<organism evidence="5 6">
    <name type="scientific">Cobetia amphilecti</name>
    <dbReference type="NCBI Taxonomy" id="1055104"/>
    <lineage>
        <taxon>Bacteria</taxon>
        <taxon>Pseudomonadati</taxon>
        <taxon>Pseudomonadota</taxon>
        <taxon>Gammaproteobacteria</taxon>
        <taxon>Oceanospirillales</taxon>
        <taxon>Halomonadaceae</taxon>
        <taxon>Cobetia</taxon>
    </lineage>
</organism>
<evidence type="ECO:0000256" key="2">
    <source>
        <dbReference type="ARBA" id="ARBA00022729"/>
    </source>
</evidence>
<evidence type="ECO:0000313" key="5">
    <source>
        <dbReference type="EMBL" id="MDO6672998.1"/>
    </source>
</evidence>
<dbReference type="Gene3D" id="2.60.40.2480">
    <property type="entry name" value="Periplasmic metal-binding protein Tp34-type"/>
    <property type="match status" value="1"/>
</dbReference>
<dbReference type="GeneID" id="97324898"/>
<dbReference type="Pfam" id="PF10634">
    <property type="entry name" value="Iron_transport"/>
    <property type="match status" value="1"/>
</dbReference>
<evidence type="ECO:0000256" key="3">
    <source>
        <dbReference type="SAM" id="SignalP"/>
    </source>
</evidence>
<reference evidence="7" key="3">
    <citation type="submission" date="2023-07" db="EMBL/GenBank/DDBJ databases">
        <title>Genome-based characterization of strain KMM 296 and proposal for reclassification of Cobetia litoralis and Cobetia pacifica, and emended description of the species Cobetia amphilecti and Cobetia marina.</title>
        <authorList>
            <person name="Balabanova L."/>
            <person name="Nedashkovskaya O."/>
        </authorList>
    </citation>
    <scope>NUCLEOTIDE SEQUENCE [LARGE SCALE GENOMIC DNA]</scope>
    <source>
        <strain evidence="7">NRIC 0815</strain>
    </source>
</reference>
<evidence type="ECO:0000313" key="4">
    <source>
        <dbReference type="EMBL" id="MDI5885273.1"/>
    </source>
</evidence>
<keyword evidence="7" id="KW-1185">Reference proteome</keyword>
<feature type="chain" id="PRO_5043051137" evidence="3">
    <location>
        <begin position="36"/>
        <end position="186"/>
    </location>
</feature>
<evidence type="ECO:0000256" key="1">
    <source>
        <dbReference type="ARBA" id="ARBA00010013"/>
    </source>
</evidence>
<dbReference type="PIRSF" id="PIRSF017018">
    <property type="entry name" value="Tp34"/>
    <property type="match status" value="1"/>
</dbReference>
<accession>A0AAP4X2A6</accession>
<keyword evidence="2 3" id="KW-0732">Signal</keyword>
<reference evidence="5" key="2">
    <citation type="submission" date="2023-07" db="EMBL/GenBank/DDBJ databases">
        <title>Genome content predicts the carbon catabolic preferences of heterotrophic bacteria.</title>
        <authorList>
            <person name="Gralka M."/>
        </authorList>
    </citation>
    <scope>NUCLEOTIDE SEQUENCE</scope>
    <source>
        <strain evidence="5">C2R13</strain>
    </source>
</reference>
<dbReference type="Proteomes" id="UP001229025">
    <property type="component" value="Unassembled WGS sequence"/>
</dbReference>
<dbReference type="EMBL" id="JAUORK010000018">
    <property type="protein sequence ID" value="MDO6672998.1"/>
    <property type="molecule type" value="Genomic_DNA"/>
</dbReference>
<evidence type="ECO:0000313" key="6">
    <source>
        <dbReference type="Proteomes" id="UP001170481"/>
    </source>
</evidence>
<reference evidence="4 7" key="1">
    <citation type="submission" date="2023-04" db="EMBL/GenBank/DDBJ databases">
        <authorList>
            <person name="Otstavnykh N."/>
            <person name="Seitkalieva A."/>
            <person name="Bystritskaya E."/>
        </authorList>
    </citation>
    <scope>NUCLEOTIDE SEQUENCE [LARGE SCALE GENOMIC DNA]</scope>
    <source>
        <strain evidence="4 7">NRIC 0815</strain>
    </source>
</reference>
<dbReference type="Proteomes" id="UP001170481">
    <property type="component" value="Unassembled WGS sequence"/>
</dbReference>
<dbReference type="InterPro" id="IPR018470">
    <property type="entry name" value="Metal-bd_Tp34-typ"/>
</dbReference>